<evidence type="ECO:0000256" key="2">
    <source>
        <dbReference type="ARBA" id="ARBA00022692"/>
    </source>
</evidence>
<feature type="transmembrane region" description="Helical" evidence="6">
    <location>
        <begin position="14"/>
        <end position="36"/>
    </location>
</feature>
<feature type="transmembrane region" description="Helical" evidence="6">
    <location>
        <begin position="181"/>
        <end position="200"/>
    </location>
</feature>
<feature type="compositionally biased region" description="Polar residues" evidence="5">
    <location>
        <begin position="317"/>
        <end position="332"/>
    </location>
</feature>
<evidence type="ECO:0000313" key="9">
    <source>
        <dbReference type="Proteomes" id="UP001175271"/>
    </source>
</evidence>
<dbReference type="PROSITE" id="PS50262">
    <property type="entry name" value="G_PROTEIN_RECEP_F1_2"/>
    <property type="match status" value="1"/>
</dbReference>
<comment type="subcellular location">
    <subcellularLocation>
        <location evidence="1">Membrane</location>
    </subcellularLocation>
</comment>
<dbReference type="GO" id="GO:0016020">
    <property type="term" value="C:membrane"/>
    <property type="evidence" value="ECO:0007669"/>
    <property type="project" value="UniProtKB-SubCell"/>
</dbReference>
<evidence type="ECO:0000259" key="7">
    <source>
        <dbReference type="PROSITE" id="PS50262"/>
    </source>
</evidence>
<feature type="transmembrane region" description="Helical" evidence="6">
    <location>
        <begin position="220"/>
        <end position="241"/>
    </location>
</feature>
<reference evidence="8" key="1">
    <citation type="submission" date="2023-06" db="EMBL/GenBank/DDBJ databases">
        <title>Genomic analysis of the entomopathogenic nematode Steinernema hermaphroditum.</title>
        <authorList>
            <person name="Schwarz E.M."/>
            <person name="Heppert J.K."/>
            <person name="Baniya A."/>
            <person name="Schwartz H.T."/>
            <person name="Tan C.-H."/>
            <person name="Antoshechkin I."/>
            <person name="Sternberg P.W."/>
            <person name="Goodrich-Blair H."/>
            <person name="Dillman A.R."/>
        </authorList>
    </citation>
    <scope>NUCLEOTIDE SEQUENCE</scope>
    <source>
        <strain evidence="8">PS9179</strain>
        <tissue evidence="8">Whole animal</tissue>
    </source>
</reference>
<name>A0AA39I049_9BILA</name>
<dbReference type="SUPFAM" id="SSF81321">
    <property type="entry name" value="Family A G protein-coupled receptor-like"/>
    <property type="match status" value="1"/>
</dbReference>
<dbReference type="Gene3D" id="1.20.1070.10">
    <property type="entry name" value="Rhodopsin 7-helix transmembrane proteins"/>
    <property type="match status" value="1"/>
</dbReference>
<keyword evidence="4 6" id="KW-0472">Membrane</keyword>
<proteinExistence type="predicted"/>
<dbReference type="Proteomes" id="UP001175271">
    <property type="component" value="Unassembled WGS sequence"/>
</dbReference>
<dbReference type="Pfam" id="PF10328">
    <property type="entry name" value="7TM_GPCR_Srx"/>
    <property type="match status" value="1"/>
</dbReference>
<keyword evidence="2 6" id="KW-0812">Transmembrane</keyword>
<accession>A0AA39I049</accession>
<dbReference type="InterPro" id="IPR019430">
    <property type="entry name" value="7TM_GPCR_serpentine_rcpt_Srx"/>
</dbReference>
<gene>
    <name evidence="8" type="ORF">QR680_007160</name>
</gene>
<evidence type="ECO:0000256" key="3">
    <source>
        <dbReference type="ARBA" id="ARBA00022989"/>
    </source>
</evidence>
<feature type="compositionally biased region" description="Basic and acidic residues" evidence="5">
    <location>
        <begin position="303"/>
        <end position="316"/>
    </location>
</feature>
<feature type="transmembrane region" description="Helical" evidence="6">
    <location>
        <begin position="253"/>
        <end position="274"/>
    </location>
</feature>
<dbReference type="PANTHER" id="PTHR23017:SF3">
    <property type="entry name" value="G-PROTEIN COUPLED RECEPTORS FAMILY 1 PROFILE DOMAIN-CONTAINING PROTEIN"/>
    <property type="match status" value="1"/>
</dbReference>
<dbReference type="EMBL" id="JAUCMV010000003">
    <property type="protein sequence ID" value="KAK0414133.1"/>
    <property type="molecule type" value="Genomic_DNA"/>
</dbReference>
<feature type="transmembrane region" description="Helical" evidence="6">
    <location>
        <begin position="129"/>
        <end position="150"/>
    </location>
</feature>
<evidence type="ECO:0000256" key="1">
    <source>
        <dbReference type="ARBA" id="ARBA00004370"/>
    </source>
</evidence>
<sequence length="342" mass="38846">MNNSSDETEAVDHVVAGALMILFGLAGIVINTYVIYAVNKNKNFGLSFGAMCISQLTANLGNSLVFGGFVGPITMIDPSFHLSYIGSRCGQLLILFWNASLFSHLLTTINRLITLYYPFRYENILSAQLTFGLILLVWIISLCQVVPYFYPDCGVIFDEKTFTFGFQLTECGLFTGTYMDFLVSIIAVAVIFTIDFFSYLKIRSIQKSAYQPVPNKDIRFFFQVLTQAVTTTTELFLYFWISLFLRQHKWAYFASKTLAWITVQFVDGLVFIIFNPDLRLCRKKHLRQPIILEYPRKNLEASEGDIEMKPTTRNEESSSPSIARTSVESIQSIDPDDITVHT</sequence>
<keyword evidence="9" id="KW-1185">Reference proteome</keyword>
<dbReference type="InterPro" id="IPR017452">
    <property type="entry name" value="GPCR_Rhodpsn_7TM"/>
</dbReference>
<dbReference type="AlphaFoldDB" id="A0AA39I049"/>
<keyword evidence="3 6" id="KW-1133">Transmembrane helix</keyword>
<feature type="domain" description="G-protein coupled receptors family 1 profile" evidence="7">
    <location>
        <begin position="99"/>
        <end position="202"/>
    </location>
</feature>
<protein>
    <recommendedName>
        <fullName evidence="7">G-protein coupled receptors family 1 profile domain-containing protein</fullName>
    </recommendedName>
</protein>
<feature type="transmembrane region" description="Helical" evidence="6">
    <location>
        <begin position="94"/>
        <end position="117"/>
    </location>
</feature>
<organism evidence="8 9">
    <name type="scientific">Steinernema hermaphroditum</name>
    <dbReference type="NCBI Taxonomy" id="289476"/>
    <lineage>
        <taxon>Eukaryota</taxon>
        <taxon>Metazoa</taxon>
        <taxon>Ecdysozoa</taxon>
        <taxon>Nematoda</taxon>
        <taxon>Chromadorea</taxon>
        <taxon>Rhabditida</taxon>
        <taxon>Tylenchina</taxon>
        <taxon>Panagrolaimomorpha</taxon>
        <taxon>Strongyloidoidea</taxon>
        <taxon>Steinernematidae</taxon>
        <taxon>Steinernema</taxon>
    </lineage>
</organism>
<evidence type="ECO:0000256" key="5">
    <source>
        <dbReference type="SAM" id="MobiDB-lite"/>
    </source>
</evidence>
<evidence type="ECO:0000313" key="8">
    <source>
        <dbReference type="EMBL" id="KAK0414133.1"/>
    </source>
</evidence>
<comment type="caution">
    <text evidence="8">The sequence shown here is derived from an EMBL/GenBank/DDBJ whole genome shotgun (WGS) entry which is preliminary data.</text>
</comment>
<dbReference type="PANTHER" id="PTHR23017">
    <property type="entry name" value="SERPENTINE RECEPTOR, CLASS X"/>
    <property type="match status" value="1"/>
</dbReference>
<feature type="region of interest" description="Disordered" evidence="5">
    <location>
        <begin position="303"/>
        <end position="342"/>
    </location>
</feature>
<evidence type="ECO:0000256" key="6">
    <source>
        <dbReference type="SAM" id="Phobius"/>
    </source>
</evidence>
<feature type="transmembrane region" description="Helical" evidence="6">
    <location>
        <begin position="48"/>
        <end position="74"/>
    </location>
</feature>
<dbReference type="CDD" id="cd00637">
    <property type="entry name" value="7tm_classA_rhodopsin-like"/>
    <property type="match status" value="1"/>
</dbReference>
<evidence type="ECO:0000256" key="4">
    <source>
        <dbReference type="ARBA" id="ARBA00023136"/>
    </source>
</evidence>